<evidence type="ECO:0000313" key="4">
    <source>
        <dbReference type="EMBL" id="AWB65754.1"/>
    </source>
</evidence>
<keyword evidence="5" id="KW-1185">Reference proteome</keyword>
<sequence>MFSKKLLSSFIIGTSLTTTLLTACVSNNNPTTTEAKHQAHTSQLLLNKPFVLSNNTQYTTPYTTNTSTLKRISITASISKNYANLSILSQGQVLADNLDLPKQGKQTINVLIDLKNTGSHELVFVGRSADITLHNIEIEDVSDIALPSFIDNSQQADFETEVTFKYGGPSIGDIDNDGDLDFVLNNHNHVPTQLVTNHGNGKVSVKRLFSGKPDLHGSALGDYDNDGDLDIVVAHGGANGTNPSSYTLFRNDNMEFKRVTGEVGIKTPARGRAPRWSDLDNDGDLDLIFFNAKTPLNKGPQTLFLKNKGDGTFEEVRVAGIEKPDASKALMVDFDRDGFDDVLMYYPDAVTLWKNNGDFTFSNVSEQWLPANVLKLKNINATTDLDVNNDGLVDLYFANGRSHYSISRKSLDFSPNLKKLDVNDDGEKGRTLIDFTADGNIQLSNAKFVFRQYREGFPLYLGKNKSKTYIQPHDYHKNDNRYPKPMEAAPHDLELKPEQALGWPEERSENGIYIGYLGNKQWKAEWVRNKTIYWAIEFSMTGLNSVDYDWPANNRNVQDVLLINKGSHFEDASQAFNIPKGGNHWGVTRADFNNDGWQDLFIHRYGFLKERVADLLMLNNKGKGFEITTAHGAFDAKDTGHGDMGQAFDFNQDGLIDMLNGSEDRGKWYLYLNKSPAVGNYIQFQVGYSPKANVDPLSAEVVITTTDGQTYFQTVGSTGEAHSQSVINTVHFGLGKQTKIKSAKITWRNGETQTFGQLKGNTIVKSQ</sequence>
<evidence type="ECO:0000256" key="2">
    <source>
        <dbReference type="SAM" id="SignalP"/>
    </source>
</evidence>
<feature type="domain" description="ASPIC/UnbV" evidence="3">
    <location>
        <begin position="699"/>
        <end position="764"/>
    </location>
</feature>
<dbReference type="Pfam" id="PF13517">
    <property type="entry name" value="FG-GAP_3"/>
    <property type="match status" value="2"/>
</dbReference>
<proteinExistence type="predicted"/>
<protein>
    <recommendedName>
        <fullName evidence="3">ASPIC/UnbV domain-containing protein</fullName>
    </recommendedName>
</protein>
<name>A0A2S0VNF5_9ALTE</name>
<dbReference type="InterPro" id="IPR028994">
    <property type="entry name" value="Integrin_alpha_N"/>
</dbReference>
<dbReference type="Gene3D" id="2.130.10.130">
    <property type="entry name" value="Integrin alpha, N-terminal"/>
    <property type="match status" value="2"/>
</dbReference>
<dbReference type="InterPro" id="IPR027039">
    <property type="entry name" value="Crtac1"/>
</dbReference>
<feature type="chain" id="PRO_5015609077" description="ASPIC/UnbV domain-containing protein" evidence="2">
    <location>
        <begin position="24"/>
        <end position="767"/>
    </location>
</feature>
<evidence type="ECO:0000259" key="3">
    <source>
        <dbReference type="Pfam" id="PF07593"/>
    </source>
</evidence>
<dbReference type="KEGG" id="cate:C2869_04565"/>
<dbReference type="EMBL" id="CP026604">
    <property type="protein sequence ID" value="AWB65754.1"/>
    <property type="molecule type" value="Genomic_DNA"/>
</dbReference>
<feature type="signal peptide" evidence="2">
    <location>
        <begin position="1"/>
        <end position="23"/>
    </location>
</feature>
<keyword evidence="1 2" id="KW-0732">Signal</keyword>
<reference evidence="4 5" key="1">
    <citation type="submission" date="2018-01" db="EMBL/GenBank/DDBJ databases">
        <title>Genome sequence of a Cantenovulum-like bacteria.</title>
        <authorList>
            <person name="Tan W.R."/>
            <person name="Lau N.-S."/>
            <person name="Go F."/>
            <person name="Amirul A.-A.A."/>
        </authorList>
    </citation>
    <scope>NUCLEOTIDE SEQUENCE [LARGE SCALE GENOMIC DNA]</scope>
    <source>
        <strain evidence="4 5">CCB-QB4</strain>
    </source>
</reference>
<dbReference type="Pfam" id="PF07593">
    <property type="entry name" value="UnbV_ASPIC"/>
    <property type="match status" value="1"/>
</dbReference>
<accession>A0A2S0VNF5</accession>
<evidence type="ECO:0000256" key="1">
    <source>
        <dbReference type="ARBA" id="ARBA00022729"/>
    </source>
</evidence>
<dbReference type="OrthoDB" id="100785at2"/>
<dbReference type="PROSITE" id="PS51257">
    <property type="entry name" value="PROKAR_LIPOPROTEIN"/>
    <property type="match status" value="1"/>
</dbReference>
<gene>
    <name evidence="4" type="ORF">C2869_04565</name>
</gene>
<evidence type="ECO:0000313" key="5">
    <source>
        <dbReference type="Proteomes" id="UP000244441"/>
    </source>
</evidence>
<dbReference type="Proteomes" id="UP000244441">
    <property type="component" value="Chromosome"/>
</dbReference>
<dbReference type="AlphaFoldDB" id="A0A2S0VNF5"/>
<dbReference type="SUPFAM" id="SSF69318">
    <property type="entry name" value="Integrin alpha N-terminal domain"/>
    <property type="match status" value="2"/>
</dbReference>
<organism evidence="4 5">
    <name type="scientific">Saccharobesus litoralis</name>
    <dbReference type="NCBI Taxonomy" id="2172099"/>
    <lineage>
        <taxon>Bacteria</taxon>
        <taxon>Pseudomonadati</taxon>
        <taxon>Pseudomonadota</taxon>
        <taxon>Gammaproteobacteria</taxon>
        <taxon>Alteromonadales</taxon>
        <taxon>Alteromonadaceae</taxon>
        <taxon>Saccharobesus</taxon>
    </lineage>
</organism>
<dbReference type="InterPro" id="IPR013517">
    <property type="entry name" value="FG-GAP"/>
</dbReference>
<dbReference type="InterPro" id="IPR011519">
    <property type="entry name" value="UnbV_ASPIC"/>
</dbReference>
<dbReference type="RefSeq" id="WP_108601829.1">
    <property type="nucleotide sequence ID" value="NZ_CP026604.1"/>
</dbReference>
<dbReference type="PANTHER" id="PTHR16026">
    <property type="entry name" value="CARTILAGE ACIDIC PROTEIN 1"/>
    <property type="match status" value="1"/>
</dbReference>
<dbReference type="PANTHER" id="PTHR16026:SF0">
    <property type="entry name" value="CARTILAGE ACIDIC PROTEIN 1"/>
    <property type="match status" value="1"/>
</dbReference>